<dbReference type="CDD" id="cd00084">
    <property type="entry name" value="HMG-box_SF"/>
    <property type="match status" value="1"/>
</dbReference>
<accession>A0A9P0QU60</accession>
<reference evidence="3" key="1">
    <citation type="submission" date="2022-03" db="EMBL/GenBank/DDBJ databases">
        <authorList>
            <person name="Legras J.-L."/>
            <person name="Devillers H."/>
            <person name="Grondin C."/>
        </authorList>
    </citation>
    <scope>NUCLEOTIDE SEQUENCE</scope>
    <source>
        <strain evidence="3">CLIB 1423</strain>
    </source>
</reference>
<organism evidence="3 4">
    <name type="scientific">[Candida] railenensis</name>
    <dbReference type="NCBI Taxonomy" id="45579"/>
    <lineage>
        <taxon>Eukaryota</taxon>
        <taxon>Fungi</taxon>
        <taxon>Dikarya</taxon>
        <taxon>Ascomycota</taxon>
        <taxon>Saccharomycotina</taxon>
        <taxon>Pichiomycetes</taxon>
        <taxon>Debaryomycetaceae</taxon>
        <taxon>Kurtzmaniella</taxon>
    </lineage>
</organism>
<dbReference type="OrthoDB" id="4094547at2759"/>
<protein>
    <recommendedName>
        <fullName evidence="2">HMG box domain-containing protein</fullName>
    </recommendedName>
</protein>
<feature type="domain" description="HMG box" evidence="2">
    <location>
        <begin position="265"/>
        <end position="331"/>
    </location>
</feature>
<gene>
    <name evidence="3" type="ORF">CLIB1423_21S02014</name>
</gene>
<evidence type="ECO:0000313" key="4">
    <source>
        <dbReference type="Proteomes" id="UP000837801"/>
    </source>
</evidence>
<dbReference type="InterPro" id="IPR009071">
    <property type="entry name" value="HMG_box_dom"/>
</dbReference>
<dbReference type="Pfam" id="PF00505">
    <property type="entry name" value="HMG_box"/>
    <property type="match status" value="1"/>
</dbReference>
<dbReference type="Gene3D" id="1.10.30.10">
    <property type="entry name" value="High mobility group box domain"/>
    <property type="match status" value="1"/>
</dbReference>
<keyword evidence="1" id="KW-0238">DNA-binding</keyword>
<proteinExistence type="predicted"/>
<dbReference type="PROSITE" id="PS50118">
    <property type="entry name" value="HMG_BOX_2"/>
    <property type="match status" value="1"/>
</dbReference>
<dbReference type="EMBL" id="CAKXYY010000021">
    <property type="protein sequence ID" value="CAH2355109.1"/>
    <property type="molecule type" value="Genomic_DNA"/>
</dbReference>
<name>A0A9P0QU60_9ASCO</name>
<dbReference type="InterPro" id="IPR036910">
    <property type="entry name" value="HMG_box_dom_sf"/>
</dbReference>
<dbReference type="AlphaFoldDB" id="A0A9P0QU60"/>
<evidence type="ECO:0000259" key="2">
    <source>
        <dbReference type="PROSITE" id="PS50118"/>
    </source>
</evidence>
<sequence>MYRSLNRSLYVSFRRYSSAYIREPFRIGYPRGFNQEAIGRIRNDVFPSEKLSPLDYFIKEGNDEQSWADLNLYERSKYVNMVSQGEHKYTSPKPELSSGYNLFRALNKHIRSKKTADVRWSRLSNKGRETYTKDANFIEKAHRELVRQWEGWEIVEYLKNGNFDADAHSKFNPFPYSGLYPWEVITDKLISGRKYQELFEFEADYYDRLIYEAFSGRSRCINDMYRDDTDAKTASGYAKLSASEKLQYEARHLRRLNHLEKNRLTSSPISPFMQFVRQLKKEDSNSLLPYRKLVSKAGELWRELSPEEKAPYKRDINPNSLEYVHGRLQQKVEITMSYIFEVGGVEGVDASYDWKEDMESKERWKRVG</sequence>
<keyword evidence="4" id="KW-1185">Reference proteome</keyword>
<dbReference type="SUPFAM" id="SSF47095">
    <property type="entry name" value="HMG-box"/>
    <property type="match status" value="1"/>
</dbReference>
<evidence type="ECO:0000256" key="1">
    <source>
        <dbReference type="PROSITE-ProRule" id="PRU00267"/>
    </source>
</evidence>
<keyword evidence="1" id="KW-0539">Nucleus</keyword>
<comment type="caution">
    <text evidence="3">The sequence shown here is derived from an EMBL/GenBank/DDBJ whole genome shotgun (WGS) entry which is preliminary data.</text>
</comment>
<evidence type="ECO:0000313" key="3">
    <source>
        <dbReference type="EMBL" id="CAH2355109.1"/>
    </source>
</evidence>
<feature type="DNA-binding region" description="HMG box" evidence="1">
    <location>
        <begin position="265"/>
        <end position="331"/>
    </location>
</feature>
<dbReference type="GO" id="GO:0003677">
    <property type="term" value="F:DNA binding"/>
    <property type="evidence" value="ECO:0007669"/>
    <property type="project" value="UniProtKB-UniRule"/>
</dbReference>
<dbReference type="GO" id="GO:0005634">
    <property type="term" value="C:nucleus"/>
    <property type="evidence" value="ECO:0007669"/>
    <property type="project" value="UniProtKB-UniRule"/>
</dbReference>
<dbReference type="Proteomes" id="UP000837801">
    <property type="component" value="Unassembled WGS sequence"/>
</dbReference>